<dbReference type="AlphaFoldDB" id="A0A934MCC9"/>
<sequence>MMKLFTAAALATVVSLGAVADASAFQRTRTTTGPAGNSATYNSSAQCAGGVCSRSATRSGAYGRSATTSGSASCAGGTCTHSSTTSGTYGNTVTRSGSVSRY</sequence>
<feature type="signal peptide" evidence="2">
    <location>
        <begin position="1"/>
        <end position="20"/>
    </location>
</feature>
<organism evidence="3 4">
    <name type="scientific">Acuticoccus mangrovi</name>
    <dbReference type="NCBI Taxonomy" id="2796142"/>
    <lineage>
        <taxon>Bacteria</taxon>
        <taxon>Pseudomonadati</taxon>
        <taxon>Pseudomonadota</taxon>
        <taxon>Alphaproteobacteria</taxon>
        <taxon>Hyphomicrobiales</taxon>
        <taxon>Amorphaceae</taxon>
        <taxon>Acuticoccus</taxon>
    </lineage>
</organism>
<dbReference type="Proteomes" id="UP000609531">
    <property type="component" value="Unassembled WGS sequence"/>
</dbReference>
<proteinExistence type="predicted"/>
<accession>A0A934MCC9</accession>
<dbReference type="RefSeq" id="WP_198881020.1">
    <property type="nucleotide sequence ID" value="NZ_JAEKJA010000003.1"/>
</dbReference>
<feature type="region of interest" description="Disordered" evidence="1">
    <location>
        <begin position="65"/>
        <end position="102"/>
    </location>
</feature>
<comment type="caution">
    <text evidence="3">The sequence shown here is derived from an EMBL/GenBank/DDBJ whole genome shotgun (WGS) entry which is preliminary data.</text>
</comment>
<gene>
    <name evidence="3" type="ORF">JCR33_05525</name>
</gene>
<keyword evidence="4" id="KW-1185">Reference proteome</keyword>
<name>A0A934MCC9_9HYPH</name>
<protein>
    <submittedName>
        <fullName evidence="3">Uncharacterized protein</fullName>
    </submittedName>
</protein>
<reference evidence="3" key="1">
    <citation type="submission" date="2020-12" db="EMBL/GenBank/DDBJ databases">
        <title>Bacterial taxonomy.</title>
        <authorList>
            <person name="Pan X."/>
        </authorList>
    </citation>
    <scope>NUCLEOTIDE SEQUENCE</scope>
    <source>
        <strain evidence="3">B2012</strain>
    </source>
</reference>
<dbReference type="EMBL" id="JAEKJA010000003">
    <property type="protein sequence ID" value="MBJ3775137.1"/>
    <property type="molecule type" value="Genomic_DNA"/>
</dbReference>
<evidence type="ECO:0000256" key="2">
    <source>
        <dbReference type="SAM" id="SignalP"/>
    </source>
</evidence>
<feature type="chain" id="PRO_5036935361" evidence="2">
    <location>
        <begin position="21"/>
        <end position="102"/>
    </location>
</feature>
<evidence type="ECO:0000313" key="4">
    <source>
        <dbReference type="Proteomes" id="UP000609531"/>
    </source>
</evidence>
<evidence type="ECO:0000256" key="1">
    <source>
        <dbReference type="SAM" id="MobiDB-lite"/>
    </source>
</evidence>
<feature type="compositionally biased region" description="Low complexity" evidence="1">
    <location>
        <begin position="65"/>
        <end position="94"/>
    </location>
</feature>
<evidence type="ECO:0000313" key="3">
    <source>
        <dbReference type="EMBL" id="MBJ3775137.1"/>
    </source>
</evidence>
<keyword evidence="2" id="KW-0732">Signal</keyword>